<keyword evidence="8" id="KW-0732">Signal</keyword>
<dbReference type="Gene3D" id="2.40.440.10">
    <property type="entry name" value="L,D-transpeptidase catalytic domain-like"/>
    <property type="match status" value="1"/>
</dbReference>
<dbReference type="RefSeq" id="WP_057809869.1">
    <property type="nucleotide sequence ID" value="NZ_AZGN01000019.1"/>
</dbReference>
<sequence length="220" mass="24507">MKKYIIATIVGLLCIVGLAKVCSPASSTTQDNQAQKNKVEHKKSKPKKTKSQAELARPYKDPKDLRKAGSWKSRSEKKKYPDISDPKKVVLRVSLKGNRVYVLKNGKVAYTMLSTAGVYKHGKSATPTGTYRIQEGRGESFFNQGLNEGANNWVSWDPEDANVYLFHSVPTMALGDYNLKEAKKLGRTQGSHGCIRLSVPDSRWLMEHAQPGTKVIIKDK</sequence>
<keyword evidence="11" id="KW-1185">Reference proteome</keyword>
<name>A0ABR5PQS4_9LACO</name>
<evidence type="ECO:0000256" key="1">
    <source>
        <dbReference type="ARBA" id="ARBA00004752"/>
    </source>
</evidence>
<dbReference type="Proteomes" id="UP000051735">
    <property type="component" value="Unassembled WGS sequence"/>
</dbReference>
<feature type="active site" description="Nucleophile" evidence="6">
    <location>
        <position position="194"/>
    </location>
</feature>
<dbReference type="PANTHER" id="PTHR30582">
    <property type="entry name" value="L,D-TRANSPEPTIDASE"/>
    <property type="match status" value="1"/>
</dbReference>
<dbReference type="GeneID" id="75116320"/>
<evidence type="ECO:0000256" key="6">
    <source>
        <dbReference type="PROSITE-ProRule" id="PRU01373"/>
    </source>
</evidence>
<dbReference type="InterPro" id="IPR050979">
    <property type="entry name" value="LD-transpeptidase"/>
</dbReference>
<dbReference type="PANTHER" id="PTHR30582:SF2">
    <property type="entry name" value="L,D-TRANSPEPTIDASE YCIB-RELATED"/>
    <property type="match status" value="1"/>
</dbReference>
<evidence type="ECO:0000313" key="10">
    <source>
        <dbReference type="EMBL" id="KRM33712.1"/>
    </source>
</evidence>
<organism evidence="10 11">
    <name type="scientific">Lactobacillus intestinalis DSM 6629</name>
    <dbReference type="NCBI Taxonomy" id="1423761"/>
    <lineage>
        <taxon>Bacteria</taxon>
        <taxon>Bacillati</taxon>
        <taxon>Bacillota</taxon>
        <taxon>Bacilli</taxon>
        <taxon>Lactobacillales</taxon>
        <taxon>Lactobacillaceae</taxon>
        <taxon>Lactobacillus</taxon>
    </lineage>
</organism>
<feature type="active site" description="Proton donor/acceptor" evidence="6">
    <location>
        <position position="167"/>
    </location>
</feature>
<feature type="compositionally biased region" description="Basic and acidic residues" evidence="7">
    <location>
        <begin position="57"/>
        <end position="67"/>
    </location>
</feature>
<evidence type="ECO:0000256" key="2">
    <source>
        <dbReference type="ARBA" id="ARBA00022679"/>
    </source>
</evidence>
<keyword evidence="5 6" id="KW-0961">Cell wall biogenesis/degradation</keyword>
<feature type="compositionally biased region" description="Basic residues" evidence="7">
    <location>
        <begin position="39"/>
        <end position="50"/>
    </location>
</feature>
<feature type="compositionally biased region" description="Polar residues" evidence="7">
    <location>
        <begin position="26"/>
        <end position="35"/>
    </location>
</feature>
<evidence type="ECO:0000256" key="8">
    <source>
        <dbReference type="SAM" id="SignalP"/>
    </source>
</evidence>
<comment type="pathway">
    <text evidence="1 6">Cell wall biogenesis; peptidoglycan biosynthesis.</text>
</comment>
<gene>
    <name evidence="10" type="ORF">FC44_GL000847</name>
</gene>
<evidence type="ECO:0000313" key="11">
    <source>
        <dbReference type="Proteomes" id="UP000051735"/>
    </source>
</evidence>
<evidence type="ECO:0000256" key="5">
    <source>
        <dbReference type="ARBA" id="ARBA00023316"/>
    </source>
</evidence>
<evidence type="ECO:0000259" key="9">
    <source>
        <dbReference type="PROSITE" id="PS52029"/>
    </source>
</evidence>
<evidence type="ECO:0000256" key="4">
    <source>
        <dbReference type="ARBA" id="ARBA00022984"/>
    </source>
</evidence>
<keyword evidence="3 6" id="KW-0133">Cell shape</keyword>
<dbReference type="Pfam" id="PF03734">
    <property type="entry name" value="YkuD"/>
    <property type="match status" value="1"/>
</dbReference>
<feature type="signal peptide" evidence="8">
    <location>
        <begin position="1"/>
        <end position="19"/>
    </location>
</feature>
<feature type="region of interest" description="Disordered" evidence="7">
    <location>
        <begin position="26"/>
        <end position="81"/>
    </location>
</feature>
<feature type="domain" description="L,D-TPase catalytic" evidence="9">
    <location>
        <begin position="89"/>
        <end position="218"/>
    </location>
</feature>
<accession>A0ABR5PQS4</accession>
<dbReference type="EMBL" id="AZGN01000019">
    <property type="protein sequence ID" value="KRM33712.1"/>
    <property type="molecule type" value="Genomic_DNA"/>
</dbReference>
<comment type="caution">
    <text evidence="10">The sequence shown here is derived from an EMBL/GenBank/DDBJ whole genome shotgun (WGS) entry which is preliminary data.</text>
</comment>
<dbReference type="InterPro" id="IPR038063">
    <property type="entry name" value="Transpep_catalytic_dom"/>
</dbReference>
<keyword evidence="2" id="KW-0808">Transferase</keyword>
<dbReference type="InterPro" id="IPR005490">
    <property type="entry name" value="LD_TPept_cat_dom"/>
</dbReference>
<dbReference type="SUPFAM" id="SSF141523">
    <property type="entry name" value="L,D-transpeptidase catalytic domain-like"/>
    <property type="match status" value="1"/>
</dbReference>
<feature type="chain" id="PRO_5045163821" evidence="8">
    <location>
        <begin position="20"/>
        <end position="220"/>
    </location>
</feature>
<dbReference type="CDD" id="cd16913">
    <property type="entry name" value="YkuD_like"/>
    <property type="match status" value="1"/>
</dbReference>
<protein>
    <submittedName>
        <fullName evidence="10">Cell surface protein</fullName>
    </submittedName>
</protein>
<evidence type="ECO:0000256" key="3">
    <source>
        <dbReference type="ARBA" id="ARBA00022960"/>
    </source>
</evidence>
<dbReference type="PROSITE" id="PS52029">
    <property type="entry name" value="LD_TPASE"/>
    <property type="match status" value="1"/>
</dbReference>
<evidence type="ECO:0000256" key="7">
    <source>
        <dbReference type="SAM" id="MobiDB-lite"/>
    </source>
</evidence>
<proteinExistence type="predicted"/>
<reference evidence="10 11" key="1">
    <citation type="journal article" date="2015" name="Genome Announc.">
        <title>Expanding the biotechnology potential of lactobacilli through comparative genomics of 213 strains and associated genera.</title>
        <authorList>
            <person name="Sun Z."/>
            <person name="Harris H.M."/>
            <person name="McCann A."/>
            <person name="Guo C."/>
            <person name="Argimon S."/>
            <person name="Zhang W."/>
            <person name="Yang X."/>
            <person name="Jeffery I.B."/>
            <person name="Cooney J.C."/>
            <person name="Kagawa T.F."/>
            <person name="Liu W."/>
            <person name="Song Y."/>
            <person name="Salvetti E."/>
            <person name="Wrobel A."/>
            <person name="Rasinkangas P."/>
            <person name="Parkhill J."/>
            <person name="Rea M.C."/>
            <person name="O'Sullivan O."/>
            <person name="Ritari J."/>
            <person name="Douillard F.P."/>
            <person name="Paul Ross R."/>
            <person name="Yang R."/>
            <person name="Briner A.E."/>
            <person name="Felis G.E."/>
            <person name="de Vos W.M."/>
            <person name="Barrangou R."/>
            <person name="Klaenhammer T.R."/>
            <person name="Caufield P.W."/>
            <person name="Cui Y."/>
            <person name="Zhang H."/>
            <person name="O'Toole P.W."/>
        </authorList>
    </citation>
    <scope>NUCLEOTIDE SEQUENCE [LARGE SCALE GENOMIC DNA]</scope>
    <source>
        <strain evidence="10 11">DSM 6629</strain>
    </source>
</reference>
<keyword evidence="4 6" id="KW-0573">Peptidoglycan synthesis</keyword>